<gene>
    <name evidence="1" type="ORF">DPMN_112988</name>
</gene>
<reference evidence="1" key="1">
    <citation type="journal article" date="2019" name="bioRxiv">
        <title>The Genome of the Zebra Mussel, Dreissena polymorpha: A Resource for Invasive Species Research.</title>
        <authorList>
            <person name="McCartney M.A."/>
            <person name="Auch B."/>
            <person name="Kono T."/>
            <person name="Mallez S."/>
            <person name="Zhang Y."/>
            <person name="Obille A."/>
            <person name="Becker A."/>
            <person name="Abrahante J.E."/>
            <person name="Garbe J."/>
            <person name="Badalamenti J.P."/>
            <person name="Herman A."/>
            <person name="Mangelson H."/>
            <person name="Liachko I."/>
            <person name="Sullivan S."/>
            <person name="Sone E.D."/>
            <person name="Koren S."/>
            <person name="Silverstein K.A.T."/>
            <person name="Beckman K.B."/>
            <person name="Gohl D.M."/>
        </authorList>
    </citation>
    <scope>NUCLEOTIDE SEQUENCE</scope>
    <source>
        <strain evidence="1">Duluth1</strain>
        <tissue evidence="1">Whole animal</tissue>
    </source>
</reference>
<sequence>MYSARLSSSSLSLRPTKTSIKASDLAGTVTFSATMTFLLRDSTAFLKHGISTQPRTTPLLYSKSAGPCPLPTKTSYPSNVWSSISATTASHCSSTLPKQRFNLAVPQTRMGEPQAPINGALLFNTGLLHSGIWLYTLCAIIVLDEPVSAVKAIGTPSTEPRKYTPLPYLRSKSLCQVLASCYVLII</sequence>
<comment type="caution">
    <text evidence="1">The sequence shown here is derived from an EMBL/GenBank/DDBJ whole genome shotgun (WGS) entry which is preliminary data.</text>
</comment>
<organism evidence="1 2">
    <name type="scientific">Dreissena polymorpha</name>
    <name type="common">Zebra mussel</name>
    <name type="synonym">Mytilus polymorpha</name>
    <dbReference type="NCBI Taxonomy" id="45954"/>
    <lineage>
        <taxon>Eukaryota</taxon>
        <taxon>Metazoa</taxon>
        <taxon>Spiralia</taxon>
        <taxon>Lophotrochozoa</taxon>
        <taxon>Mollusca</taxon>
        <taxon>Bivalvia</taxon>
        <taxon>Autobranchia</taxon>
        <taxon>Heteroconchia</taxon>
        <taxon>Euheterodonta</taxon>
        <taxon>Imparidentia</taxon>
        <taxon>Neoheterodontei</taxon>
        <taxon>Myida</taxon>
        <taxon>Dreissenoidea</taxon>
        <taxon>Dreissenidae</taxon>
        <taxon>Dreissena</taxon>
    </lineage>
</organism>
<accession>A0A9D4KH48</accession>
<evidence type="ECO:0000313" key="2">
    <source>
        <dbReference type="Proteomes" id="UP000828390"/>
    </source>
</evidence>
<keyword evidence="2" id="KW-1185">Reference proteome</keyword>
<dbReference type="Proteomes" id="UP000828390">
    <property type="component" value="Unassembled WGS sequence"/>
</dbReference>
<name>A0A9D4KH48_DREPO</name>
<proteinExistence type="predicted"/>
<dbReference type="EMBL" id="JAIWYP010000004">
    <property type="protein sequence ID" value="KAH3839556.1"/>
    <property type="molecule type" value="Genomic_DNA"/>
</dbReference>
<evidence type="ECO:0000313" key="1">
    <source>
        <dbReference type="EMBL" id="KAH3839556.1"/>
    </source>
</evidence>
<protein>
    <submittedName>
        <fullName evidence="1">Uncharacterized protein</fullName>
    </submittedName>
</protein>
<dbReference type="AlphaFoldDB" id="A0A9D4KH48"/>
<reference evidence="1" key="2">
    <citation type="submission" date="2020-11" db="EMBL/GenBank/DDBJ databases">
        <authorList>
            <person name="McCartney M.A."/>
            <person name="Auch B."/>
            <person name="Kono T."/>
            <person name="Mallez S."/>
            <person name="Becker A."/>
            <person name="Gohl D.M."/>
            <person name="Silverstein K.A.T."/>
            <person name="Koren S."/>
            <person name="Bechman K.B."/>
            <person name="Herman A."/>
            <person name="Abrahante J.E."/>
            <person name="Garbe J."/>
        </authorList>
    </citation>
    <scope>NUCLEOTIDE SEQUENCE</scope>
    <source>
        <strain evidence="1">Duluth1</strain>
        <tissue evidence="1">Whole animal</tissue>
    </source>
</reference>